<accession>A0AAE4GAE2</accession>
<organism evidence="1">
    <name type="scientific">Herbaspirillum huttiense subsp. nephrolepidis</name>
    <dbReference type="NCBI Taxonomy" id="3075126"/>
    <lineage>
        <taxon>Bacteria</taxon>
        <taxon>Pseudomonadati</taxon>
        <taxon>Pseudomonadota</taxon>
        <taxon>Betaproteobacteria</taxon>
        <taxon>Burkholderiales</taxon>
        <taxon>Oxalobacteraceae</taxon>
        <taxon>Herbaspirillum</taxon>
    </lineage>
</organism>
<name>A0AAE4GAE2_9BURK</name>
<reference evidence="1" key="1">
    <citation type="submission" date="2023-02" db="EMBL/GenBank/DDBJ databases">
        <title>Description of Herbaspirillum huttiense subsp. nephrolepsisexaltata and Herbaspirillum huttiense subsp. lycopersicon.</title>
        <authorList>
            <person name="Poudel M."/>
            <person name="Sharma A."/>
            <person name="Goss E."/>
            <person name="Tapia J.H."/>
            <person name="Harmon C.M."/>
            <person name="Jones J.B."/>
        </authorList>
    </citation>
    <scope>NUCLEOTIDE SEQUENCE</scope>
    <source>
        <strain evidence="1">NC40101</strain>
    </source>
</reference>
<gene>
    <name evidence="1" type="ORF">RJN63_11915</name>
</gene>
<protein>
    <submittedName>
        <fullName evidence="1">Uncharacterized protein</fullName>
    </submittedName>
</protein>
<dbReference type="RefSeq" id="WP_284077007.1">
    <property type="nucleotide sequence ID" value="NZ_JAVLSM010000007.1"/>
</dbReference>
<comment type="caution">
    <text evidence="1">The sequence shown here is derived from an EMBL/GenBank/DDBJ whole genome shotgun (WGS) entry which is preliminary data.</text>
</comment>
<evidence type="ECO:0000313" key="1">
    <source>
        <dbReference type="EMBL" id="MDT0337539.1"/>
    </source>
</evidence>
<proteinExistence type="predicted"/>
<sequence length="81" mass="9169">MSRTPIKAYRAAILAAVGRSEEYLGQFTTLKGSRLRSAAESLRNEGKIRIVDGISEQGWYACLPIEAEWDFINDRLRVTDH</sequence>
<dbReference type="AlphaFoldDB" id="A0AAE4GAE2"/>
<dbReference type="EMBL" id="JAVRAA010000005">
    <property type="protein sequence ID" value="MDT0337539.1"/>
    <property type="molecule type" value="Genomic_DNA"/>
</dbReference>